<name>A0A645DK03_9ZZZZ</name>
<evidence type="ECO:0000313" key="1">
    <source>
        <dbReference type="EMBL" id="MPM89774.1"/>
    </source>
</evidence>
<accession>A0A645DK03</accession>
<gene>
    <name evidence="1" type="ORF">SDC9_136886</name>
</gene>
<sequence>MAQEGGFHILRSDAAAVVGNADERHAAVLQLHRHSGGAGVGGVFKQLLNHRGRALYHLAGGDEVGHMGVQGKNFWHGVPPFNQRSLRS</sequence>
<reference evidence="1" key="1">
    <citation type="submission" date="2019-08" db="EMBL/GenBank/DDBJ databases">
        <authorList>
            <person name="Kucharzyk K."/>
            <person name="Murdoch R.W."/>
            <person name="Higgins S."/>
            <person name="Loffler F."/>
        </authorList>
    </citation>
    <scope>NUCLEOTIDE SEQUENCE</scope>
</reference>
<dbReference type="EMBL" id="VSSQ01037155">
    <property type="protein sequence ID" value="MPM89774.1"/>
    <property type="molecule type" value="Genomic_DNA"/>
</dbReference>
<organism evidence="1">
    <name type="scientific">bioreactor metagenome</name>
    <dbReference type="NCBI Taxonomy" id="1076179"/>
    <lineage>
        <taxon>unclassified sequences</taxon>
        <taxon>metagenomes</taxon>
        <taxon>ecological metagenomes</taxon>
    </lineage>
</organism>
<protein>
    <submittedName>
        <fullName evidence="1">Uncharacterized protein</fullName>
    </submittedName>
</protein>
<proteinExistence type="predicted"/>
<dbReference type="AlphaFoldDB" id="A0A645DK03"/>
<comment type="caution">
    <text evidence="1">The sequence shown here is derived from an EMBL/GenBank/DDBJ whole genome shotgun (WGS) entry which is preliminary data.</text>
</comment>